<dbReference type="PROSITE" id="PS01162">
    <property type="entry name" value="QOR_ZETA_CRYSTAL"/>
    <property type="match status" value="1"/>
</dbReference>
<dbReference type="InterPro" id="IPR002364">
    <property type="entry name" value="Quin_OxRdtase/zeta-crystal_CS"/>
</dbReference>
<feature type="domain" description="Enoyl reductase (ER)" evidence="1">
    <location>
        <begin position="10"/>
        <end position="323"/>
    </location>
</feature>
<dbReference type="InterPro" id="IPR013149">
    <property type="entry name" value="ADH-like_C"/>
</dbReference>
<dbReference type="Proteomes" id="UP001431429">
    <property type="component" value="Unassembled WGS sequence"/>
</dbReference>
<dbReference type="SUPFAM" id="SSF51735">
    <property type="entry name" value="NAD(P)-binding Rossmann-fold domains"/>
    <property type="match status" value="1"/>
</dbReference>
<dbReference type="RefSeq" id="WP_250917577.1">
    <property type="nucleotide sequence ID" value="NZ_JAMQAW010000002.1"/>
</dbReference>
<reference evidence="2" key="1">
    <citation type="submission" date="2022-06" db="EMBL/GenBank/DDBJ databases">
        <title>Genome public.</title>
        <authorList>
            <person name="Sun Q."/>
        </authorList>
    </citation>
    <scope>NUCLEOTIDE SEQUENCE</scope>
    <source>
        <strain evidence="2">CWNU-1</strain>
    </source>
</reference>
<dbReference type="InterPro" id="IPR020843">
    <property type="entry name" value="ER"/>
</dbReference>
<dbReference type="Pfam" id="PF00107">
    <property type="entry name" value="ADH_zinc_N"/>
    <property type="match status" value="1"/>
</dbReference>
<dbReference type="InterPro" id="IPR013154">
    <property type="entry name" value="ADH-like_N"/>
</dbReference>
<sequence>MRIIRHHEFGAPSVLRAEETERPEPGPGEVLIRTEAVGVNFADVQRRQGVPIGGHPTLPASPGGDVAGRVESLGEGVTAVAVGDRVVTGVASDAYAEYVVAPADWLFPVPDSIDAAQATSLPIPAQTAYHVIATAARLKPGESVLVTAAAGGIGHLLVQFAKALGAGLVIAAASSQDKLDFATSLGADVAVDYGQEGWDEKVKAVTEGRGVDVVLETVGGDILTRCVGLTAAFGRLVVYGSAGGVVPSLDVGEIFDNRTVMGFSMWGVMAHKPQAMADGAKALLELVASGEVRPVVHAALPLERAAEAHELMEARAQLGRVVLVP</sequence>
<dbReference type="PANTHER" id="PTHR43677">
    <property type="entry name" value="SHORT-CHAIN DEHYDROGENASE/REDUCTASE"/>
    <property type="match status" value="1"/>
</dbReference>
<protein>
    <submittedName>
        <fullName evidence="2">NADPH:quinone oxidoreductase family protein</fullName>
    </submittedName>
</protein>
<dbReference type="InterPro" id="IPR036291">
    <property type="entry name" value="NAD(P)-bd_dom_sf"/>
</dbReference>
<dbReference type="EMBL" id="JAMQAW010000002">
    <property type="protein sequence ID" value="MCM2387225.1"/>
    <property type="molecule type" value="Genomic_DNA"/>
</dbReference>
<dbReference type="InterPro" id="IPR011032">
    <property type="entry name" value="GroES-like_sf"/>
</dbReference>
<dbReference type="PANTHER" id="PTHR43677:SF4">
    <property type="entry name" value="QUINONE OXIDOREDUCTASE-LIKE PROTEIN 2"/>
    <property type="match status" value="1"/>
</dbReference>
<evidence type="ECO:0000313" key="3">
    <source>
        <dbReference type="Proteomes" id="UP001431429"/>
    </source>
</evidence>
<gene>
    <name evidence="2" type="ORF">NBG84_02665</name>
</gene>
<accession>A0ABT0UFR0</accession>
<comment type="caution">
    <text evidence="2">The sequence shown here is derived from an EMBL/GenBank/DDBJ whole genome shotgun (WGS) entry which is preliminary data.</text>
</comment>
<keyword evidence="3" id="KW-1185">Reference proteome</keyword>
<dbReference type="SMART" id="SM00829">
    <property type="entry name" value="PKS_ER"/>
    <property type="match status" value="1"/>
</dbReference>
<dbReference type="CDD" id="cd08241">
    <property type="entry name" value="QOR1"/>
    <property type="match status" value="1"/>
</dbReference>
<evidence type="ECO:0000259" key="1">
    <source>
        <dbReference type="SMART" id="SM00829"/>
    </source>
</evidence>
<dbReference type="Gene3D" id="3.90.180.10">
    <property type="entry name" value="Medium-chain alcohol dehydrogenases, catalytic domain"/>
    <property type="match status" value="1"/>
</dbReference>
<name>A0ABT0UFR0_9ACTN</name>
<dbReference type="InterPro" id="IPR051397">
    <property type="entry name" value="Zn-ADH-like_protein"/>
</dbReference>
<evidence type="ECO:0000313" key="2">
    <source>
        <dbReference type="EMBL" id="MCM2387225.1"/>
    </source>
</evidence>
<dbReference type="Gene3D" id="3.40.50.720">
    <property type="entry name" value="NAD(P)-binding Rossmann-like Domain"/>
    <property type="match status" value="1"/>
</dbReference>
<organism evidence="2 3">
    <name type="scientific">Streptomyces albipurpureus</name>
    <dbReference type="NCBI Taxonomy" id="2897419"/>
    <lineage>
        <taxon>Bacteria</taxon>
        <taxon>Bacillati</taxon>
        <taxon>Actinomycetota</taxon>
        <taxon>Actinomycetes</taxon>
        <taxon>Kitasatosporales</taxon>
        <taxon>Streptomycetaceae</taxon>
        <taxon>Streptomyces</taxon>
    </lineage>
</organism>
<dbReference type="SUPFAM" id="SSF50129">
    <property type="entry name" value="GroES-like"/>
    <property type="match status" value="1"/>
</dbReference>
<proteinExistence type="predicted"/>
<dbReference type="Pfam" id="PF08240">
    <property type="entry name" value="ADH_N"/>
    <property type="match status" value="1"/>
</dbReference>